<accession>A0ABV4AZV4</accession>
<dbReference type="Proteomes" id="UP001562178">
    <property type="component" value="Unassembled WGS sequence"/>
</dbReference>
<reference evidence="1 2" key="1">
    <citation type="journal article" date="2016" name="Int. J. Syst. Evol. Microbiol.">
        <title>Description of Comamonas sediminis sp. nov., isolated from lagoon sediments.</title>
        <authorList>
            <person name="Subhash Y."/>
            <person name="Bang J.J."/>
            <person name="You T.H."/>
            <person name="Lee S.S."/>
        </authorList>
    </citation>
    <scope>NUCLEOTIDE SEQUENCE [LARGE SCALE GENOMIC DNA]</scope>
    <source>
        <strain evidence="1 2">JCM 31169</strain>
    </source>
</reference>
<dbReference type="RefSeq" id="WP_239812236.1">
    <property type="nucleotide sequence ID" value="NZ_CP191350.1"/>
</dbReference>
<sequence length="74" mass="8085">MKEIRLINSKGTGADNAAAASAWLPDDVHHRQQFLQLLEQAIADGGPGTYLLQTRGQHVLTDILYPNRAFCAPV</sequence>
<comment type="caution">
    <text evidence="1">The sequence shown here is derived from an EMBL/GenBank/DDBJ whole genome shotgun (WGS) entry which is preliminary data.</text>
</comment>
<evidence type="ECO:0000313" key="1">
    <source>
        <dbReference type="EMBL" id="MEY2250211.1"/>
    </source>
</evidence>
<gene>
    <name evidence="1" type="ORF">AB7A72_04290</name>
</gene>
<proteinExistence type="predicted"/>
<protein>
    <submittedName>
        <fullName evidence="1">Uncharacterized protein</fullName>
    </submittedName>
</protein>
<dbReference type="EMBL" id="JBGBDC010000002">
    <property type="protein sequence ID" value="MEY2250211.1"/>
    <property type="molecule type" value="Genomic_DNA"/>
</dbReference>
<evidence type="ECO:0000313" key="2">
    <source>
        <dbReference type="Proteomes" id="UP001562178"/>
    </source>
</evidence>
<keyword evidence="2" id="KW-1185">Reference proteome</keyword>
<organism evidence="1 2">
    <name type="scientific">Comamonas sediminis</name>
    <dbReference type="NCBI Taxonomy" id="1783360"/>
    <lineage>
        <taxon>Bacteria</taxon>
        <taxon>Pseudomonadati</taxon>
        <taxon>Pseudomonadota</taxon>
        <taxon>Betaproteobacteria</taxon>
        <taxon>Burkholderiales</taxon>
        <taxon>Comamonadaceae</taxon>
        <taxon>Comamonas</taxon>
    </lineage>
</organism>
<name>A0ABV4AZV4_9BURK</name>